<evidence type="ECO:0000256" key="2">
    <source>
        <dbReference type="ARBA" id="ARBA00007430"/>
    </source>
</evidence>
<keyword evidence="3" id="KW-1003">Cell membrane</keyword>
<feature type="transmembrane region" description="Helical" evidence="7">
    <location>
        <begin position="370"/>
        <end position="390"/>
    </location>
</feature>
<dbReference type="AlphaFoldDB" id="A0AA86HWU6"/>
<dbReference type="PANTHER" id="PTHR30250">
    <property type="entry name" value="PST FAMILY PREDICTED COLANIC ACID TRANSPORTER"/>
    <property type="match status" value="1"/>
</dbReference>
<dbReference type="EMBL" id="CP022674">
    <property type="protein sequence ID" value="AXI28010.1"/>
    <property type="molecule type" value="Genomic_DNA"/>
</dbReference>
<feature type="transmembrane region" description="Helical" evidence="7">
    <location>
        <begin position="396"/>
        <end position="418"/>
    </location>
</feature>
<evidence type="ECO:0000313" key="9">
    <source>
        <dbReference type="Proteomes" id="UP000253834"/>
    </source>
</evidence>
<evidence type="ECO:0000256" key="6">
    <source>
        <dbReference type="ARBA" id="ARBA00023136"/>
    </source>
</evidence>
<dbReference type="GO" id="GO:0005886">
    <property type="term" value="C:plasma membrane"/>
    <property type="evidence" value="ECO:0007669"/>
    <property type="project" value="UniProtKB-SubCell"/>
</dbReference>
<keyword evidence="4 7" id="KW-0812">Transmembrane</keyword>
<evidence type="ECO:0000256" key="1">
    <source>
        <dbReference type="ARBA" id="ARBA00004651"/>
    </source>
</evidence>
<evidence type="ECO:0000313" key="8">
    <source>
        <dbReference type="EMBL" id="AXI28010.1"/>
    </source>
</evidence>
<comment type="similarity">
    <text evidence="2">Belongs to the polysaccharide synthase family.</text>
</comment>
<reference evidence="8 9" key="1">
    <citation type="submission" date="2017-07" db="EMBL/GenBank/DDBJ databases">
        <title>Isolation and development of strain Bacillus megaterium SR7 for enhanced growth and metabolite production under supercritical carbon dioxide.</title>
        <authorList>
            <person name="Freedman A.J.E."/>
            <person name="Peet K.C."/>
            <person name="Boock J.T."/>
            <person name="Penn K."/>
            <person name="Prather K.L.J."/>
            <person name="Thompson J.R."/>
        </authorList>
    </citation>
    <scope>NUCLEOTIDE SEQUENCE [LARGE SCALE GENOMIC DNA]</scope>
    <source>
        <strain evidence="8 9">SR7</strain>
    </source>
</reference>
<feature type="transmembrane region" description="Helical" evidence="7">
    <location>
        <begin position="303"/>
        <end position="325"/>
    </location>
</feature>
<feature type="transmembrane region" description="Helical" evidence="7">
    <location>
        <begin position="50"/>
        <end position="69"/>
    </location>
</feature>
<evidence type="ECO:0000256" key="3">
    <source>
        <dbReference type="ARBA" id="ARBA00022475"/>
    </source>
</evidence>
<keyword evidence="5 7" id="KW-1133">Transmembrane helix</keyword>
<feature type="transmembrane region" description="Helical" evidence="7">
    <location>
        <begin position="90"/>
        <end position="113"/>
    </location>
</feature>
<evidence type="ECO:0000256" key="4">
    <source>
        <dbReference type="ARBA" id="ARBA00022692"/>
    </source>
</evidence>
<dbReference type="Pfam" id="PF13440">
    <property type="entry name" value="Polysacc_synt_3"/>
    <property type="match status" value="1"/>
</dbReference>
<feature type="transmembrane region" description="Helical" evidence="7">
    <location>
        <begin position="337"/>
        <end position="358"/>
    </location>
</feature>
<keyword evidence="6 7" id="KW-0472">Membrane</keyword>
<feature type="transmembrane region" description="Helical" evidence="7">
    <location>
        <begin position="238"/>
        <end position="259"/>
    </location>
</feature>
<proteinExistence type="inferred from homology"/>
<evidence type="ECO:0000256" key="5">
    <source>
        <dbReference type="ARBA" id="ARBA00022989"/>
    </source>
</evidence>
<sequence>MLLMSRLKKLLSDNGFAKAVITLVSGSLIAQALTIAVSPLLTRIFSPKELGVYTLILTAESLFGSIICGRYDVSIVSEPNEEKVYPIIKLSLIVTLIFSFLAALGYGSFYFIFNEEYTGYSYAILFIFLMLVFNGLMRILESYNNRYKEYKLMTSVFVLKTSMQNLGSVVLGLLNFGVLGLLVSHTGGMLFGLKKQSTKLKKHMKIVFSSSRLEMKEVAMNHIRLPLYSAPAMFANRFSYASIALGIEALYGLGVLGLYSISYKALGLPLTVMSNNVAKVFYQEASREYDKTGKFIKSFKKTAMLLALIAIPMVLILYFLSPLVFEIVFGKEWRQAGIYVQFLAPMFGIRLIVNTVAYGLQVVKKQHLELILQILFIVASFTCFIISKLLKFNVTQYLISISISFSIIYILYFFTVMLNASGKLKNR</sequence>
<dbReference type="Proteomes" id="UP000253834">
    <property type="component" value="Chromosome"/>
</dbReference>
<organism evidence="8 9">
    <name type="scientific">Priestia megaterium</name>
    <name type="common">Bacillus megaterium</name>
    <dbReference type="NCBI Taxonomy" id="1404"/>
    <lineage>
        <taxon>Bacteria</taxon>
        <taxon>Bacillati</taxon>
        <taxon>Bacillota</taxon>
        <taxon>Bacilli</taxon>
        <taxon>Bacillales</taxon>
        <taxon>Bacillaceae</taxon>
        <taxon>Priestia</taxon>
    </lineage>
</organism>
<protein>
    <recommendedName>
        <fullName evidence="10">Polysaccharide biosynthesis protein</fullName>
    </recommendedName>
</protein>
<feature type="transmembrane region" description="Helical" evidence="7">
    <location>
        <begin position="119"/>
        <end position="140"/>
    </location>
</feature>
<evidence type="ECO:0008006" key="10">
    <source>
        <dbReference type="Google" id="ProtNLM"/>
    </source>
</evidence>
<gene>
    <name evidence="8" type="ORF">CIB87_02900</name>
</gene>
<comment type="subcellular location">
    <subcellularLocation>
        <location evidence="1">Cell membrane</location>
        <topology evidence="1">Multi-pass membrane protein</topology>
    </subcellularLocation>
</comment>
<feature type="transmembrane region" description="Helical" evidence="7">
    <location>
        <begin position="176"/>
        <end position="193"/>
    </location>
</feature>
<evidence type="ECO:0000256" key="7">
    <source>
        <dbReference type="SAM" id="Phobius"/>
    </source>
</evidence>
<dbReference type="PANTHER" id="PTHR30250:SF10">
    <property type="entry name" value="LIPOPOLYSACCHARIDE BIOSYNTHESIS PROTEIN WZXC"/>
    <property type="match status" value="1"/>
</dbReference>
<dbReference type="InterPro" id="IPR023298">
    <property type="entry name" value="ATPase_P-typ_TM_dom_sf"/>
</dbReference>
<name>A0AA86HWU6_PRIMG</name>
<accession>A0AA86HWU6</accession>
<dbReference type="SUPFAM" id="SSF81665">
    <property type="entry name" value="Calcium ATPase, transmembrane domain M"/>
    <property type="match status" value="1"/>
</dbReference>
<dbReference type="InterPro" id="IPR050833">
    <property type="entry name" value="Poly_Biosynth_Transport"/>
</dbReference>